<feature type="region of interest" description="Disordered" evidence="1">
    <location>
        <begin position="1"/>
        <end position="33"/>
    </location>
</feature>
<reference evidence="2 3" key="1">
    <citation type="submission" date="2021-08" db="EMBL/GenBank/DDBJ databases">
        <title>Comparative Genomics Analysis of the Genus Qipengyuania Reveals Extensive Genetic Diversity and Metabolic Versatility, Including the Description of Fifteen Novel Species.</title>
        <authorList>
            <person name="Liu Y."/>
        </authorList>
    </citation>
    <scope>NUCLEOTIDE SEQUENCE [LARGE SCALE GENOMIC DNA]</scope>
    <source>
        <strain evidence="2 3">1NDH13</strain>
    </source>
</reference>
<sequence length="198" mass="22087">MNQDDIVLDDIPGMPSDEDLRSEISKTGSPRYWNPFGDAETNMTDLSSLAPEAAKRVMTARLAAGPGPHGNKYQWAVFERHRKAEELVREYERLDGGLNEVGGYDPGTGAEIPAIQSPERRRAMNLRMQEITGELARIKGEPGERKLEEALKEAIKARKVAYRRQYVQTEAKRRAAQSALDAEIDKAAEGYRSARGSQ</sequence>
<accession>A0ABX8ZI35</accession>
<proteinExistence type="predicted"/>
<dbReference type="Proteomes" id="UP000824281">
    <property type="component" value="Chromosome"/>
</dbReference>
<keyword evidence="3" id="KW-1185">Reference proteome</keyword>
<dbReference type="EMBL" id="CP081295">
    <property type="protein sequence ID" value="QZD88641.1"/>
    <property type="molecule type" value="Genomic_DNA"/>
</dbReference>
<evidence type="ECO:0000256" key="1">
    <source>
        <dbReference type="SAM" id="MobiDB-lite"/>
    </source>
</evidence>
<name>A0ABX8ZI35_9SPHN</name>
<evidence type="ECO:0008006" key="4">
    <source>
        <dbReference type="Google" id="ProtNLM"/>
    </source>
</evidence>
<organism evidence="2 3">
    <name type="scientific">Qipengyuania aurantiaca</name>
    <dbReference type="NCBI Taxonomy" id="2867233"/>
    <lineage>
        <taxon>Bacteria</taxon>
        <taxon>Pseudomonadati</taxon>
        <taxon>Pseudomonadota</taxon>
        <taxon>Alphaproteobacteria</taxon>
        <taxon>Sphingomonadales</taxon>
        <taxon>Erythrobacteraceae</taxon>
        <taxon>Qipengyuania</taxon>
    </lineage>
</organism>
<evidence type="ECO:0000313" key="3">
    <source>
        <dbReference type="Proteomes" id="UP000824281"/>
    </source>
</evidence>
<gene>
    <name evidence="2" type="ORF">K3148_07095</name>
</gene>
<evidence type="ECO:0000313" key="2">
    <source>
        <dbReference type="EMBL" id="QZD88641.1"/>
    </source>
</evidence>
<protein>
    <recommendedName>
        <fullName evidence="4">DUF3072 domain-containing protein</fullName>
    </recommendedName>
</protein>
<dbReference type="RefSeq" id="WP_221424172.1">
    <property type="nucleotide sequence ID" value="NZ_CP081295.1"/>
</dbReference>